<keyword evidence="5" id="KW-1185">Reference proteome</keyword>
<dbReference type="NCBIfam" id="TIGR04534">
    <property type="entry name" value="ELWxxDGT_rpt"/>
    <property type="match status" value="1"/>
</dbReference>
<evidence type="ECO:0000313" key="4">
    <source>
        <dbReference type="Proteomes" id="UP000035579"/>
    </source>
</evidence>
<gene>
    <name evidence="2" type="ORF">AA314_06091</name>
    <name evidence="3" type="ORF">ATI61_101448</name>
</gene>
<proteinExistence type="predicted"/>
<keyword evidence="2" id="KW-0966">Cell projection</keyword>
<protein>
    <submittedName>
        <fullName evidence="3">ELWxxDGT repeat protein</fullName>
    </submittedName>
    <submittedName>
        <fullName evidence="2">Flagellar hook-length control protein FliK</fullName>
    </submittedName>
</protein>
<evidence type="ECO:0000313" key="3">
    <source>
        <dbReference type="EMBL" id="REG37464.1"/>
    </source>
</evidence>
<feature type="chain" id="PRO_5042128768" evidence="1">
    <location>
        <begin position="26"/>
        <end position="479"/>
    </location>
</feature>
<keyword evidence="2" id="KW-0282">Flagellum</keyword>
<dbReference type="KEGG" id="age:AA314_06091"/>
<dbReference type="Proteomes" id="UP000035579">
    <property type="component" value="Chromosome"/>
</dbReference>
<evidence type="ECO:0000313" key="5">
    <source>
        <dbReference type="Proteomes" id="UP000256345"/>
    </source>
</evidence>
<dbReference type="AlphaFoldDB" id="A0AAC8QB76"/>
<organism evidence="2 4">
    <name type="scientific">Archangium gephyra</name>
    <dbReference type="NCBI Taxonomy" id="48"/>
    <lineage>
        <taxon>Bacteria</taxon>
        <taxon>Pseudomonadati</taxon>
        <taxon>Myxococcota</taxon>
        <taxon>Myxococcia</taxon>
        <taxon>Myxococcales</taxon>
        <taxon>Cystobacterineae</taxon>
        <taxon>Archangiaceae</taxon>
        <taxon>Archangium</taxon>
    </lineage>
</organism>
<dbReference type="SUPFAM" id="SSF69304">
    <property type="entry name" value="Tricorn protease N-terminal domain"/>
    <property type="match status" value="1"/>
</dbReference>
<evidence type="ECO:0000313" key="2">
    <source>
        <dbReference type="EMBL" id="AKJ04465.1"/>
    </source>
</evidence>
<sequence length="479" mass="51662">MTRKPRRLPLVLLALGLIHCGEPPAAPVEDEALGEAPRSLGATRQATCVPAVRVGEFTPGRVSDLTDVEGTLFFTVDNALWKSDATPEGTVLVRDFSPDEAGGGPRDLTEARGLLFFVSGGTLWRSDGTEAGTFPLVTSTLPGFDPHITPLREYRGRLFFRMIAPGLGEELWSSDGTRAGTRLVADINPGPPSSTLFESVVTASGDFVFGAHLGEDEEEVVLLKLTRTGRLEELFRVRASETSIFSLTAVGDRLFFLIDPGDRGEASLYTSDGTPGGASLVKFFGRASTPRAFTAFDGRLFFVAEPEEEGDFFSMELWVSDGTPGGTHLFADIRPGLEGALPTGLTVFEGLLYFSADDGVHGRELWATDGTVEGTRLVQDIRPGTDGSGPYGLRSANRKLYFVADDGLHGAEPWKVYQGRARLVTELVPGPVGSAPRVMGFDPDEEEVFFRSDGYVFFETGEDVGSLWAMKTGAYCPPR</sequence>
<dbReference type="Proteomes" id="UP000256345">
    <property type="component" value="Unassembled WGS sequence"/>
</dbReference>
<dbReference type="EMBL" id="QUMU01000001">
    <property type="protein sequence ID" value="REG37464.1"/>
    <property type="molecule type" value="Genomic_DNA"/>
</dbReference>
<keyword evidence="2" id="KW-0969">Cilium</keyword>
<accession>A0AAC8QB76</accession>
<dbReference type="RefSeq" id="WP_082175430.1">
    <property type="nucleotide sequence ID" value="NZ_CP011509.1"/>
</dbReference>
<dbReference type="InterPro" id="IPR030916">
    <property type="entry name" value="ELWxxDGT_rpt"/>
</dbReference>
<reference evidence="3 5" key="2">
    <citation type="submission" date="2018-08" db="EMBL/GenBank/DDBJ databases">
        <title>Genomic Encyclopedia of Archaeal and Bacterial Type Strains, Phase II (KMG-II): from individual species to whole genera.</title>
        <authorList>
            <person name="Goeker M."/>
        </authorList>
    </citation>
    <scope>NUCLEOTIDE SEQUENCE [LARGE SCALE GENOMIC DNA]</scope>
    <source>
        <strain evidence="3 5">DSM 2261</strain>
    </source>
</reference>
<keyword evidence="1" id="KW-0732">Signal</keyword>
<evidence type="ECO:0000256" key="1">
    <source>
        <dbReference type="SAM" id="SignalP"/>
    </source>
</evidence>
<reference evidence="2 4" key="1">
    <citation type="submission" date="2015-05" db="EMBL/GenBank/DDBJ databases">
        <title>Genome assembly of Archangium gephyra DSM 2261.</title>
        <authorList>
            <person name="Sharma G."/>
            <person name="Subramanian S."/>
        </authorList>
    </citation>
    <scope>NUCLEOTIDE SEQUENCE [LARGE SCALE GENOMIC DNA]</scope>
    <source>
        <strain evidence="2 4">DSM 2261</strain>
    </source>
</reference>
<name>A0AAC8QB76_9BACT</name>
<dbReference type="EMBL" id="CP011509">
    <property type="protein sequence ID" value="AKJ04465.1"/>
    <property type="molecule type" value="Genomic_DNA"/>
</dbReference>
<feature type="signal peptide" evidence="1">
    <location>
        <begin position="1"/>
        <end position="25"/>
    </location>
</feature>